<dbReference type="InterPro" id="IPR011993">
    <property type="entry name" value="PH-like_dom_sf"/>
</dbReference>
<dbReference type="SMART" id="SM00233">
    <property type="entry name" value="PH"/>
    <property type="match status" value="1"/>
</dbReference>
<dbReference type="PROSITE" id="PS50003">
    <property type="entry name" value="PH_DOMAIN"/>
    <property type="match status" value="1"/>
</dbReference>
<feature type="compositionally biased region" description="Basic and acidic residues" evidence="1">
    <location>
        <begin position="412"/>
        <end position="425"/>
    </location>
</feature>
<feature type="compositionally biased region" description="Low complexity" evidence="1">
    <location>
        <begin position="273"/>
        <end position="291"/>
    </location>
</feature>
<dbReference type="GeneID" id="14921047"/>
<feature type="compositionally biased region" description="Basic and acidic residues" evidence="1">
    <location>
        <begin position="238"/>
        <end position="262"/>
    </location>
</feature>
<dbReference type="Pfam" id="PF00169">
    <property type="entry name" value="PH"/>
    <property type="match status" value="1"/>
</dbReference>
<sequence length="739" mass="82311">MEVKTTAGPSSTKGAAPRLQYAFYRPPTKRLYRKLEGWLWKKGANSVISGWKRRYFYLKDNRLYYSTDPQAEPINYILLTAAAAIEAPLHPDPRFPHSFHLRTTCTKRVYVLAVEDAEDVERWVGGVREVIKLLADRYSLHKDFIKQYILPPDEPQEASSTASSSAAPSLAKSERGRPKSTPAPLLGPSSARPVVDLLITHAHLNTNHKLAHAAGRAGLYLELSLGRQSLRTWSYHHSKADVGHAESSREVRRTENHYDRHSPATSPHIRNLSSARSNTSPPASPPSLSSFMPSPLLSSSSSASFPWAGLGCTFTEEGSGEDIMEGAGCVKVALWQIGGLGSADTLVDEQWIDLATIPMDKADEVTLAFSFSFAVSPLSDLGPRSNKSQSSGNLSPRNHHPSKSMMKVSAPRKAEPAKKQSEWTKARVSPASQNGYRSLSPVHGAAEGNNPQPKPNPRPAVETTLANNWKTEVLGTLAVADFATRGIEQEEKELEEDEREEERERETMSSPSQRNGQRSTEDAPCTVTIKVQKSPRSFDKSALLQDRGIASTSIPMRLDTGDIVLFDNSHILAYGTKFFTMSHWDHVAMVVRWWNNEIRLLEATLEGGVEMYNFDDRIELLRTVSKVAIRQLSVQRTPEMMDAIYRFIDEVQGRPFQKNRLSMVKAWSGLNTEEDFSSLFCSELTAAAYKRMGLVRDSSKSSNNYMPSCWAGKGRTEDTRIPLKPSVRLERKVVFPITK</sequence>
<dbReference type="InterPro" id="IPR001849">
    <property type="entry name" value="PH_domain"/>
</dbReference>
<protein>
    <recommendedName>
        <fullName evidence="2">PH domain-containing protein</fullName>
    </recommendedName>
</protein>
<evidence type="ECO:0000256" key="1">
    <source>
        <dbReference type="SAM" id="MobiDB-lite"/>
    </source>
</evidence>
<evidence type="ECO:0000313" key="3">
    <source>
        <dbReference type="EMBL" id="ELR20201.1"/>
    </source>
</evidence>
<dbReference type="PANTHER" id="PTHR47112:SF1">
    <property type="entry name" value="PX DOMAIN-CONTAINING PROTEIN"/>
    <property type="match status" value="1"/>
</dbReference>
<dbReference type="KEGG" id="acan:ACA1_116730"/>
<dbReference type="Proteomes" id="UP000011083">
    <property type="component" value="Unassembled WGS sequence"/>
</dbReference>
<feature type="region of interest" description="Disordered" evidence="1">
    <location>
        <begin position="380"/>
        <end position="461"/>
    </location>
</feature>
<dbReference type="VEuPathDB" id="AmoebaDB:ACA1_116730"/>
<evidence type="ECO:0000313" key="4">
    <source>
        <dbReference type="Proteomes" id="UP000011083"/>
    </source>
</evidence>
<name>L8H6W6_ACACF</name>
<keyword evidence="4" id="KW-1185">Reference proteome</keyword>
<dbReference type="AlphaFoldDB" id="L8H6W6"/>
<dbReference type="OrthoDB" id="289113at2759"/>
<feature type="compositionally biased region" description="Polar residues" evidence="1">
    <location>
        <begin position="385"/>
        <end position="396"/>
    </location>
</feature>
<proteinExistence type="predicted"/>
<accession>L8H6W6</accession>
<dbReference type="RefSeq" id="XP_004342311.1">
    <property type="nucleotide sequence ID" value="XM_004342262.1"/>
</dbReference>
<feature type="region of interest" description="Disordered" evidence="1">
    <location>
        <begin position="489"/>
        <end position="523"/>
    </location>
</feature>
<feature type="domain" description="PH" evidence="2">
    <location>
        <begin position="32"/>
        <end position="132"/>
    </location>
</feature>
<dbReference type="Gene3D" id="3.90.1720.10">
    <property type="entry name" value="endopeptidase domain like (from Nostoc punctiforme)"/>
    <property type="match status" value="1"/>
</dbReference>
<organism evidence="3 4">
    <name type="scientific">Acanthamoeba castellanii (strain ATCC 30010 / Neff)</name>
    <dbReference type="NCBI Taxonomy" id="1257118"/>
    <lineage>
        <taxon>Eukaryota</taxon>
        <taxon>Amoebozoa</taxon>
        <taxon>Discosea</taxon>
        <taxon>Longamoebia</taxon>
        <taxon>Centramoebida</taxon>
        <taxon>Acanthamoebidae</taxon>
        <taxon>Acanthamoeba</taxon>
    </lineage>
</organism>
<dbReference type="SUPFAM" id="SSF50729">
    <property type="entry name" value="PH domain-like"/>
    <property type="match status" value="1"/>
</dbReference>
<feature type="compositionally biased region" description="Acidic residues" evidence="1">
    <location>
        <begin position="490"/>
        <end position="501"/>
    </location>
</feature>
<evidence type="ECO:0000259" key="2">
    <source>
        <dbReference type="PROSITE" id="PS50003"/>
    </source>
</evidence>
<dbReference type="InterPro" id="IPR038765">
    <property type="entry name" value="Papain-like_cys_pep_sf"/>
</dbReference>
<feature type="compositionally biased region" description="Low complexity" evidence="1">
    <location>
        <begin position="158"/>
        <end position="171"/>
    </location>
</feature>
<feature type="compositionally biased region" description="Polar residues" evidence="1">
    <location>
        <begin position="508"/>
        <end position="518"/>
    </location>
</feature>
<dbReference type="Gene3D" id="2.30.29.30">
    <property type="entry name" value="Pleckstrin-homology domain (PH domain)/Phosphotyrosine-binding domain (PTB)"/>
    <property type="match status" value="1"/>
</dbReference>
<dbReference type="PANTHER" id="PTHR47112">
    <property type="entry name" value="PX DOMAIN-CONTAINING PROTEIN"/>
    <property type="match status" value="1"/>
</dbReference>
<dbReference type="CDD" id="cd00821">
    <property type="entry name" value="PH"/>
    <property type="match status" value="1"/>
</dbReference>
<gene>
    <name evidence="3" type="ORF">ACA1_116730</name>
</gene>
<feature type="region of interest" description="Disordered" evidence="1">
    <location>
        <begin position="237"/>
        <end position="291"/>
    </location>
</feature>
<feature type="region of interest" description="Disordered" evidence="1">
    <location>
        <begin position="155"/>
        <end position="188"/>
    </location>
</feature>
<dbReference type="EMBL" id="KB007926">
    <property type="protein sequence ID" value="ELR20201.1"/>
    <property type="molecule type" value="Genomic_DNA"/>
</dbReference>
<dbReference type="SUPFAM" id="SSF54001">
    <property type="entry name" value="Cysteine proteinases"/>
    <property type="match status" value="1"/>
</dbReference>
<reference evidence="3 4" key="1">
    <citation type="journal article" date="2013" name="Genome Biol.">
        <title>Genome of Acanthamoeba castellanii highlights extensive lateral gene transfer and early evolution of tyrosine kinase signaling.</title>
        <authorList>
            <person name="Clarke M."/>
            <person name="Lohan A.J."/>
            <person name="Liu B."/>
            <person name="Lagkouvardos I."/>
            <person name="Roy S."/>
            <person name="Zafar N."/>
            <person name="Bertelli C."/>
            <person name="Schilde C."/>
            <person name="Kianianmomeni A."/>
            <person name="Burglin T.R."/>
            <person name="Frech C."/>
            <person name="Turcotte B."/>
            <person name="Kopec K.O."/>
            <person name="Synnott J.M."/>
            <person name="Choo C."/>
            <person name="Paponov I."/>
            <person name="Finkler A."/>
            <person name="Soon Heng Tan C."/>
            <person name="Hutchins A.P."/>
            <person name="Weinmeier T."/>
            <person name="Rattei T."/>
            <person name="Chu J.S."/>
            <person name="Gimenez G."/>
            <person name="Irimia M."/>
            <person name="Rigden D.J."/>
            <person name="Fitzpatrick D.A."/>
            <person name="Lorenzo-Morales J."/>
            <person name="Bateman A."/>
            <person name="Chiu C.H."/>
            <person name="Tang P."/>
            <person name="Hegemann P."/>
            <person name="Fromm H."/>
            <person name="Raoult D."/>
            <person name="Greub G."/>
            <person name="Miranda-Saavedra D."/>
            <person name="Chen N."/>
            <person name="Nash P."/>
            <person name="Ginger M.L."/>
            <person name="Horn M."/>
            <person name="Schaap P."/>
            <person name="Caler L."/>
            <person name="Loftus B."/>
        </authorList>
    </citation>
    <scope>NUCLEOTIDE SEQUENCE [LARGE SCALE GENOMIC DNA]</scope>
    <source>
        <strain evidence="3 4">Neff</strain>
    </source>
</reference>